<dbReference type="AlphaFoldDB" id="A0A075GZU8"/>
<organism evidence="1">
    <name type="scientific">uncultured marine group II/III euryarchaeote KM3_37_C11</name>
    <dbReference type="NCBI Taxonomy" id="1456442"/>
    <lineage>
        <taxon>Archaea</taxon>
        <taxon>Methanobacteriati</taxon>
        <taxon>Methanobacteriota</taxon>
        <taxon>environmental samples</taxon>
    </lineage>
</organism>
<protein>
    <submittedName>
        <fullName evidence="1">Putative nucleotide-binding Rossmann fold-containing protein</fullName>
    </submittedName>
</protein>
<sequence>MYIAVCGSEVDKTDGLTEARARLLGRVIASKGYTLLTGGCDGIPQAAVLGATERGGRCEAVSPAANLESHINDYNFPTEGFDDYHFLTDEYGTDQSIRKQQRCIPLVTRADAVIIAGGSSGTLLEFSIAYSTGKLIGVLEKSGGITTRVITCFLLDAAKETGSEVIFDENPKSLINYLTSSIHNQD</sequence>
<reference evidence="1" key="1">
    <citation type="journal article" date="2014" name="Genome Biol. Evol.">
        <title>Pangenome evidence for extensive interdomain horizontal transfer affecting lineage core and shell genes in uncultured planktonic thaumarchaeota and euryarchaeota.</title>
        <authorList>
            <person name="Deschamps P."/>
            <person name="Zivanovic Y."/>
            <person name="Moreira D."/>
            <person name="Rodriguez-Valera F."/>
            <person name="Lopez-Garcia P."/>
        </authorList>
    </citation>
    <scope>NUCLEOTIDE SEQUENCE</scope>
</reference>
<evidence type="ECO:0000313" key="1">
    <source>
        <dbReference type="EMBL" id="AIF09446.1"/>
    </source>
</evidence>
<dbReference type="SUPFAM" id="SSF102405">
    <property type="entry name" value="MCP/YpsA-like"/>
    <property type="match status" value="1"/>
</dbReference>
<dbReference type="Gene3D" id="3.40.50.450">
    <property type="match status" value="1"/>
</dbReference>
<accession>A0A075GZU8</accession>
<proteinExistence type="predicted"/>
<dbReference type="Pfam" id="PF18306">
    <property type="entry name" value="LDcluster4"/>
    <property type="match status" value="1"/>
</dbReference>
<dbReference type="EMBL" id="KF900863">
    <property type="protein sequence ID" value="AIF09446.1"/>
    <property type="molecule type" value="Genomic_DNA"/>
</dbReference>
<name>A0A075GZU8_9EURY</name>
<dbReference type="InterPro" id="IPR041164">
    <property type="entry name" value="LDcluster4"/>
</dbReference>